<dbReference type="SMART" id="SM00320">
    <property type="entry name" value="WD40"/>
    <property type="match status" value="14"/>
</dbReference>
<evidence type="ECO:0000256" key="6">
    <source>
        <dbReference type="SAM" id="Phobius"/>
    </source>
</evidence>
<protein>
    <submittedName>
        <fullName evidence="7">AAA-like domain-containing protein</fullName>
    </submittedName>
</protein>
<keyword evidence="2" id="KW-0677">Repeat</keyword>
<feature type="repeat" description="WD" evidence="3">
    <location>
        <begin position="1115"/>
        <end position="1149"/>
    </location>
</feature>
<evidence type="ECO:0000256" key="4">
    <source>
        <dbReference type="SAM" id="Coils"/>
    </source>
</evidence>
<feature type="repeat" description="WD" evidence="3">
    <location>
        <begin position="1156"/>
        <end position="1190"/>
    </location>
</feature>
<dbReference type="Proteomes" id="UP000660380">
    <property type="component" value="Unassembled WGS sequence"/>
</dbReference>
<dbReference type="InterPro" id="IPR020472">
    <property type="entry name" value="WD40_PAC1"/>
</dbReference>
<dbReference type="PRINTS" id="PR00320">
    <property type="entry name" value="GPROTEINBRPT"/>
</dbReference>
<evidence type="ECO:0000313" key="7">
    <source>
        <dbReference type="EMBL" id="MBD2609291.1"/>
    </source>
</evidence>
<dbReference type="CDD" id="cd00200">
    <property type="entry name" value="WD40"/>
    <property type="match status" value="3"/>
</dbReference>
<feature type="repeat" description="WD" evidence="3">
    <location>
        <begin position="741"/>
        <end position="782"/>
    </location>
</feature>
<dbReference type="PANTHER" id="PTHR19879:SF9">
    <property type="entry name" value="TRANSCRIPTION INITIATION FACTOR TFIID SUBUNIT 5"/>
    <property type="match status" value="1"/>
</dbReference>
<feature type="transmembrane region" description="Helical" evidence="6">
    <location>
        <begin position="465"/>
        <end position="486"/>
    </location>
</feature>
<feature type="repeat" description="WD" evidence="3">
    <location>
        <begin position="1197"/>
        <end position="1238"/>
    </location>
</feature>
<feature type="repeat" description="WD" evidence="3">
    <location>
        <begin position="782"/>
        <end position="817"/>
    </location>
</feature>
<feature type="repeat" description="WD" evidence="3">
    <location>
        <begin position="963"/>
        <end position="997"/>
    </location>
</feature>
<keyword evidence="1 3" id="KW-0853">WD repeat</keyword>
<dbReference type="PROSITE" id="PS00678">
    <property type="entry name" value="WD_REPEATS_1"/>
    <property type="match status" value="3"/>
</dbReference>
<dbReference type="Pfam" id="PF14516">
    <property type="entry name" value="AAA_35"/>
    <property type="match status" value="1"/>
</dbReference>
<feature type="repeat" description="WD" evidence="3">
    <location>
        <begin position="1035"/>
        <end position="1076"/>
    </location>
</feature>
<dbReference type="SUPFAM" id="SSF63829">
    <property type="entry name" value="Calcium-dependent phosphotriesterase"/>
    <property type="match status" value="1"/>
</dbReference>
<accession>A0ABR8H214</accession>
<sequence length="1408" mass="157590">MTGDYEYKVGGSLPENAPSYVFRKADSEFYQWLKAGEFCFVFNSRQMGKTSLLNQTMKRLQDEGFACAKIDLNEIGSDESNPEQWYAGIAYNLVTKLKILEAPEELLTWWNERINLSPVQRLGLFLEEVMLQKVNSNIIIFIDEIDSILSLKFRSNDFFALIRSCYEKRTLNVEYNRLTFALLGVATPSDLIEDKRRTPFNIGKAIQLNGFKEEEIKPLAKGLRGKVSNIQEVMKGVLGWTGGQPFLTQKVCKLLLQELSTYSKRYTPEPNALDWVGRVVRKQIINNWESLDEPQHLRTIRERVVIDDRFAGSLLGLYQQILEDGVIDIDDSPEKMRLRLTGLVVEQQEKLRSYNPIYANVFDLSWIEKELDKLRPYTDNFNAWEESEYQDESCLLRGEDLEKARVWADGKSLSDADYRFLSASLNAELNQKVAEAEGRQNKALEEERKAKQRLTEVEGKTKRQISIGLIVLAVSIIGAVAALIFARSAEQRRIFATSQLNSTRSELSSTNFELRKARENINTLMRQKEEGQKVLETANDKQKHAEKYAKQAENKAKQAEKVQKEVESKANQADDKFWRANANLQTANQKFEFAQQQFLAANKKAKSAEEEAKNAKGEQQKAESLAEKARNKLASAKTSLEVAQKQLETANKNLQLAQTAQEQALKELKLAQEATKLEVAGINILRGFEYQEIESLLSSVKIAQNFKELFGNPQSFQKYPIFNPLLALQKIINNIDEKNKFDAKQGKVKSLSWSPDGKKIATAGSDGTVKLWKVSGQEISEFKVDKEGVYSVSFSPDGRNLITVGQDDSIAKIWDLSGKFLAEFNHQALVNSVSISPNGKLLATASTDGTVKIWTISGQQLQKFQAHKYVVDCVRFSLDGQSIVTTGSDDDYWLLRWLSPKDDAHNYARLWNLFGQKLAEFKGHDNKINSAIFSPDGKHLATASDDGTTRLWDLDGKKLGQPYKGKQGAIKDLSFSPDGQYLATAGEQGSVSILSIRKDMSKLRRNKPSKETNNQSKGIARTYYSLSRFQQFKKFKGHKGAVNSLSFSPKGEFLVTAGDDGTVRLWAIANNEESQWEKNKAGGYWVTFSPDGKLLATSGRGGVQIWDLSGRLLADFKHQSETWSVAFSPHGNRLFTVGEDGLIRVWNLSGQLLAQWKGHKDRISWVSISPDGKYLATASKDSTAKLWNLSGQLLAEFNEHKGGASAIIFSPDGKGLVTVGEDGFVRIWGLSGQKVLEFNSQQGFLTSASISPDGKYIATAGKDTRVWDFSGQPIVTLDQGSIFSNNFVANGQRSTQGEVFSLSFSPDGQLIATGGRGILQLWHIKGGQLAEYTIPGEVGINSISFSPDGKLITAVGSGDTVRVWRLEGLDDLLTRGCNWLKDYFVTRSELRQGICPEQIPETSKALHP</sequence>
<dbReference type="SUPFAM" id="SSF50978">
    <property type="entry name" value="WD40 repeat-like"/>
    <property type="match status" value="2"/>
</dbReference>
<evidence type="ECO:0000256" key="3">
    <source>
        <dbReference type="PROSITE-ProRule" id="PRU00221"/>
    </source>
</evidence>
<dbReference type="SUPFAM" id="SSF52540">
    <property type="entry name" value="P-loop containing nucleoside triphosphate hydrolases"/>
    <property type="match status" value="1"/>
</dbReference>
<dbReference type="Gene3D" id="3.40.50.300">
    <property type="entry name" value="P-loop containing nucleotide triphosphate hydrolases"/>
    <property type="match status" value="1"/>
</dbReference>
<dbReference type="PANTHER" id="PTHR19879">
    <property type="entry name" value="TRANSCRIPTION INITIATION FACTOR TFIID"/>
    <property type="match status" value="1"/>
</dbReference>
<evidence type="ECO:0000256" key="1">
    <source>
        <dbReference type="ARBA" id="ARBA00022574"/>
    </source>
</evidence>
<proteinExistence type="predicted"/>
<reference evidence="7 8" key="1">
    <citation type="journal article" date="2020" name="ISME J.">
        <title>Comparative genomics reveals insights into cyanobacterial evolution and habitat adaptation.</title>
        <authorList>
            <person name="Chen M.Y."/>
            <person name="Teng W.K."/>
            <person name="Zhao L."/>
            <person name="Hu C.X."/>
            <person name="Zhou Y.K."/>
            <person name="Han B.P."/>
            <person name="Song L.R."/>
            <person name="Shu W.S."/>
        </authorList>
    </citation>
    <scope>NUCLEOTIDE SEQUENCE [LARGE SCALE GENOMIC DNA]</scope>
    <source>
        <strain evidence="7 8">FACHB-248</strain>
    </source>
</reference>
<dbReference type="PROSITE" id="PS50294">
    <property type="entry name" value="WD_REPEATS_REGION"/>
    <property type="match status" value="8"/>
</dbReference>
<feature type="repeat" description="WD" evidence="3">
    <location>
        <begin position="823"/>
        <end position="864"/>
    </location>
</feature>
<dbReference type="EMBL" id="JACJTA010000142">
    <property type="protein sequence ID" value="MBD2609291.1"/>
    <property type="molecule type" value="Genomic_DNA"/>
</dbReference>
<dbReference type="InterPro" id="IPR015943">
    <property type="entry name" value="WD40/YVTN_repeat-like_dom_sf"/>
</dbReference>
<evidence type="ECO:0000313" key="8">
    <source>
        <dbReference type="Proteomes" id="UP000660380"/>
    </source>
</evidence>
<keyword evidence="6" id="KW-0812">Transmembrane</keyword>
<comment type="caution">
    <text evidence="7">The sequence shown here is derived from an EMBL/GenBank/DDBJ whole genome shotgun (WGS) entry which is preliminary data.</text>
</comment>
<feature type="repeat" description="WD" evidence="3">
    <location>
        <begin position="921"/>
        <end position="955"/>
    </location>
</feature>
<dbReference type="Gene3D" id="2.130.10.10">
    <property type="entry name" value="YVTN repeat-like/Quinoprotein amine dehydrogenase"/>
    <property type="match status" value="3"/>
</dbReference>
<dbReference type="InterPro" id="IPR036322">
    <property type="entry name" value="WD40_repeat_dom_sf"/>
</dbReference>
<evidence type="ECO:0000256" key="5">
    <source>
        <dbReference type="SAM" id="MobiDB-lite"/>
    </source>
</evidence>
<dbReference type="InterPro" id="IPR001680">
    <property type="entry name" value="WD40_rpt"/>
</dbReference>
<feature type="coiled-coil region" evidence="4">
    <location>
        <begin position="426"/>
        <end position="454"/>
    </location>
</feature>
<keyword evidence="4" id="KW-0175">Coiled coil</keyword>
<dbReference type="InterPro" id="IPR019775">
    <property type="entry name" value="WD40_repeat_CS"/>
</dbReference>
<keyword evidence="6" id="KW-1133">Transmembrane helix</keyword>
<feature type="region of interest" description="Disordered" evidence="5">
    <location>
        <begin position="609"/>
        <end position="628"/>
    </location>
</feature>
<evidence type="ECO:0000256" key="2">
    <source>
        <dbReference type="ARBA" id="ARBA00022737"/>
    </source>
</evidence>
<name>A0ABR8H214_9CYAN</name>
<dbReference type="Pfam" id="PF00400">
    <property type="entry name" value="WD40"/>
    <property type="match status" value="14"/>
</dbReference>
<organism evidence="7 8">
    <name type="scientific">Scytonema hofmannii FACHB-248</name>
    <dbReference type="NCBI Taxonomy" id="1842502"/>
    <lineage>
        <taxon>Bacteria</taxon>
        <taxon>Bacillati</taxon>
        <taxon>Cyanobacteriota</taxon>
        <taxon>Cyanophyceae</taxon>
        <taxon>Nostocales</taxon>
        <taxon>Scytonemataceae</taxon>
        <taxon>Scytonema</taxon>
    </lineage>
</organism>
<dbReference type="RefSeq" id="WP_051503214.1">
    <property type="nucleotide sequence ID" value="NZ_JACJTA010000142.1"/>
</dbReference>
<dbReference type="InterPro" id="IPR027417">
    <property type="entry name" value="P-loop_NTPase"/>
</dbReference>
<keyword evidence="8" id="KW-1185">Reference proteome</keyword>
<keyword evidence="6" id="KW-0472">Membrane</keyword>
<feature type="repeat" description="WD" evidence="3">
    <location>
        <begin position="1340"/>
        <end position="1374"/>
    </location>
</feature>
<gene>
    <name evidence="7" type="ORF">H6G81_33515</name>
</gene>
<dbReference type="PROSITE" id="PS50082">
    <property type="entry name" value="WD_REPEATS_2"/>
    <property type="match status" value="10"/>
</dbReference>